<dbReference type="EMBL" id="FN653078">
    <property type="protein sequence ID" value="CBY11178.1"/>
    <property type="molecule type" value="Genomic_DNA"/>
</dbReference>
<gene>
    <name evidence="1" type="ORF">GSOID_T00015363001</name>
</gene>
<protein>
    <submittedName>
        <fullName evidence="1">Uncharacterized protein</fullName>
    </submittedName>
</protein>
<reference evidence="1" key="1">
    <citation type="journal article" date="2010" name="Science">
        <title>Plasticity of animal genome architecture unmasked by rapid evolution of a pelagic tunicate.</title>
        <authorList>
            <person name="Denoeud F."/>
            <person name="Henriet S."/>
            <person name="Mungpakdee S."/>
            <person name="Aury J.M."/>
            <person name="Da Silva C."/>
            <person name="Brinkmann H."/>
            <person name="Mikhaleva J."/>
            <person name="Olsen L.C."/>
            <person name="Jubin C."/>
            <person name="Canestro C."/>
            <person name="Bouquet J.M."/>
            <person name="Danks G."/>
            <person name="Poulain J."/>
            <person name="Campsteijn C."/>
            <person name="Adamski M."/>
            <person name="Cross I."/>
            <person name="Yadetie F."/>
            <person name="Muffato M."/>
            <person name="Louis A."/>
            <person name="Butcher S."/>
            <person name="Tsagkogeorga G."/>
            <person name="Konrad A."/>
            <person name="Singh S."/>
            <person name="Jensen M.F."/>
            <person name="Cong E.H."/>
            <person name="Eikeseth-Otteraa H."/>
            <person name="Noel B."/>
            <person name="Anthouard V."/>
            <person name="Porcel B.M."/>
            <person name="Kachouri-Lafond R."/>
            <person name="Nishino A."/>
            <person name="Ugolini M."/>
            <person name="Chourrout P."/>
            <person name="Nishida H."/>
            <person name="Aasland R."/>
            <person name="Huzurbazar S."/>
            <person name="Westhof E."/>
            <person name="Delsuc F."/>
            <person name="Lehrach H."/>
            <person name="Reinhardt R."/>
            <person name="Weissenbach J."/>
            <person name="Roy S.W."/>
            <person name="Artiguenave F."/>
            <person name="Postlethwait J.H."/>
            <person name="Manak J.R."/>
            <person name="Thompson E.M."/>
            <person name="Jaillon O."/>
            <person name="Du Pasquier L."/>
            <person name="Boudinot P."/>
            <person name="Liberles D.A."/>
            <person name="Volff J.N."/>
            <person name="Philippe H."/>
            <person name="Lenhard B."/>
            <person name="Roest Crollius H."/>
            <person name="Wincker P."/>
            <person name="Chourrout D."/>
        </authorList>
    </citation>
    <scope>NUCLEOTIDE SEQUENCE [LARGE SCALE GENOMIC DNA]</scope>
</reference>
<keyword evidence="2" id="KW-1185">Reference proteome</keyword>
<dbReference type="AlphaFoldDB" id="E4XMH1"/>
<dbReference type="InParanoid" id="E4XMH1"/>
<organism evidence="1">
    <name type="scientific">Oikopleura dioica</name>
    <name type="common">Tunicate</name>
    <dbReference type="NCBI Taxonomy" id="34765"/>
    <lineage>
        <taxon>Eukaryota</taxon>
        <taxon>Metazoa</taxon>
        <taxon>Chordata</taxon>
        <taxon>Tunicata</taxon>
        <taxon>Appendicularia</taxon>
        <taxon>Copelata</taxon>
        <taxon>Oikopleuridae</taxon>
        <taxon>Oikopleura</taxon>
    </lineage>
</organism>
<dbReference type="Proteomes" id="UP000001307">
    <property type="component" value="Unassembled WGS sequence"/>
</dbReference>
<evidence type="ECO:0000313" key="1">
    <source>
        <dbReference type="EMBL" id="CBY11178.1"/>
    </source>
</evidence>
<proteinExistence type="predicted"/>
<name>E4XMH1_OIKDI</name>
<accession>E4XMH1</accession>
<sequence>MKIAFFFTAAAFAKKIRETQMIVDPDYDYDFDVSANEDYVLYDPNGVDERIGDDFLGAMNDGGGVRNLHGMCGGVKLPGISCKGCKKNQGFPKYDKPCHEPEIGQHGKFKCKVLCGPGFTPTIRRMKCIGNIWKKYPSMGAVRCIKDK</sequence>
<dbReference type="OrthoDB" id="10317792at2759"/>
<evidence type="ECO:0000313" key="2">
    <source>
        <dbReference type="Proteomes" id="UP000001307"/>
    </source>
</evidence>